<dbReference type="PROSITE" id="PS51804">
    <property type="entry name" value="ZF_C2HC_LYAR"/>
    <property type="match status" value="1"/>
</dbReference>
<evidence type="ECO:0000256" key="8">
    <source>
        <dbReference type="PROSITE-ProRule" id="PRU01145"/>
    </source>
</evidence>
<evidence type="ECO:0000256" key="4">
    <source>
        <dbReference type="ARBA" id="ARBA00022771"/>
    </source>
</evidence>
<dbReference type="GO" id="GO:0006364">
    <property type="term" value="P:rRNA processing"/>
    <property type="evidence" value="ECO:0007669"/>
    <property type="project" value="TreeGrafter"/>
</dbReference>
<dbReference type="GO" id="GO:0003677">
    <property type="term" value="F:DNA binding"/>
    <property type="evidence" value="ECO:0007669"/>
    <property type="project" value="InterPro"/>
</dbReference>
<evidence type="ECO:0000256" key="1">
    <source>
        <dbReference type="ARBA" id="ARBA00004123"/>
    </source>
</evidence>
<dbReference type="OrthoDB" id="21474at2759"/>
<dbReference type="GO" id="GO:0005730">
    <property type="term" value="C:nucleolus"/>
    <property type="evidence" value="ECO:0007669"/>
    <property type="project" value="TreeGrafter"/>
</dbReference>
<evidence type="ECO:0000313" key="11">
    <source>
        <dbReference type="EMBL" id="KAF5383391.1"/>
    </source>
</evidence>
<feature type="region of interest" description="Disordered" evidence="9">
    <location>
        <begin position="62"/>
        <end position="366"/>
    </location>
</feature>
<dbReference type="FunFam" id="3.30.1490.490:FF:000001">
    <property type="entry name" value="cell growth-regulating nucleolar protein-like"/>
    <property type="match status" value="1"/>
</dbReference>
<evidence type="ECO:0000256" key="5">
    <source>
        <dbReference type="ARBA" id="ARBA00022833"/>
    </source>
</evidence>
<dbReference type="InterPro" id="IPR013087">
    <property type="entry name" value="Znf_C2H2_type"/>
</dbReference>
<sequence>MVSFQCHACNDVVKKPKLDQHRGRCHSGFDCIDCSKTFHSPAEYKNHTSCISEAEKYEKSLYKGPTKKPQNHYPSQHSPAELPQDNSLAQRNGSFRGFSGRGRGGRGGGHGGGRTYSSATGANDTPLGTPRYSPSEPVEKFQPALDAVPPLPVPAPELKEADNQIEVETEGKEEKKEKKKEKKRKSIAGEDVQDDARPNKKSKTDSEIIETATDKKKKKKTGEEKEEKKKRKEAKKLATATATEISPVEMADSNGAKEEKKKRRKSKGANVSDVGEDNVFAKSNTADKSEDVEMGDATQVKEKTKKKSKSRGGNDDSTEEAKAATEGTADAKVSRKGKKREDLAGEDKDGDEDTKAEKKRKKLEKR</sequence>
<dbReference type="PROSITE" id="PS50157">
    <property type="entry name" value="ZINC_FINGER_C2H2_2"/>
    <property type="match status" value="1"/>
</dbReference>
<evidence type="ECO:0000259" key="10">
    <source>
        <dbReference type="PROSITE" id="PS50157"/>
    </source>
</evidence>
<accession>A0A8H5M7D1</accession>
<evidence type="ECO:0000256" key="3">
    <source>
        <dbReference type="ARBA" id="ARBA00022737"/>
    </source>
</evidence>
<dbReference type="Gene3D" id="3.30.1490.490">
    <property type="match status" value="1"/>
</dbReference>
<feature type="compositionally biased region" description="Polar residues" evidence="9">
    <location>
        <begin position="72"/>
        <end position="92"/>
    </location>
</feature>
<feature type="compositionally biased region" description="Basic residues" evidence="9">
    <location>
        <begin position="177"/>
        <end position="186"/>
    </location>
</feature>
<dbReference type="PANTHER" id="PTHR13100:SF10">
    <property type="entry name" value="CELL GROWTH-REGULATING NUCLEOLAR PROTEIN"/>
    <property type="match status" value="1"/>
</dbReference>
<evidence type="ECO:0000256" key="6">
    <source>
        <dbReference type="ARBA" id="ARBA00023242"/>
    </source>
</evidence>
<evidence type="ECO:0000256" key="7">
    <source>
        <dbReference type="ARBA" id="ARBA00061084"/>
    </source>
</evidence>
<evidence type="ECO:0000256" key="2">
    <source>
        <dbReference type="ARBA" id="ARBA00022723"/>
    </source>
</evidence>
<dbReference type="GO" id="GO:0000122">
    <property type="term" value="P:negative regulation of transcription by RNA polymerase II"/>
    <property type="evidence" value="ECO:0007669"/>
    <property type="project" value="TreeGrafter"/>
</dbReference>
<feature type="compositionally biased region" description="Gly residues" evidence="9">
    <location>
        <begin position="99"/>
        <end position="114"/>
    </location>
</feature>
<keyword evidence="3" id="KW-0677">Repeat</keyword>
<feature type="compositionally biased region" description="Basic residues" evidence="9">
    <location>
        <begin position="357"/>
        <end position="366"/>
    </location>
</feature>
<dbReference type="AlphaFoldDB" id="A0A8H5M7D1"/>
<proteinExistence type="inferred from homology"/>
<keyword evidence="12" id="KW-1185">Reference proteome</keyword>
<keyword evidence="6" id="KW-0539">Nucleus</keyword>
<reference evidence="11 12" key="1">
    <citation type="journal article" date="2020" name="ISME J.">
        <title>Uncovering the hidden diversity of litter-decomposition mechanisms in mushroom-forming fungi.</title>
        <authorList>
            <person name="Floudas D."/>
            <person name="Bentzer J."/>
            <person name="Ahren D."/>
            <person name="Johansson T."/>
            <person name="Persson P."/>
            <person name="Tunlid A."/>
        </authorList>
    </citation>
    <scope>NUCLEOTIDE SEQUENCE [LARGE SCALE GENOMIC DNA]</scope>
    <source>
        <strain evidence="11 12">CBS 406.79</strain>
    </source>
</reference>
<dbReference type="InterPro" id="IPR036236">
    <property type="entry name" value="Znf_C2H2_sf"/>
</dbReference>
<dbReference type="EMBL" id="JAACJN010000047">
    <property type="protein sequence ID" value="KAF5383391.1"/>
    <property type="molecule type" value="Genomic_DNA"/>
</dbReference>
<dbReference type="PANTHER" id="PTHR13100">
    <property type="entry name" value="CELL GROWTH-REGULATING NUCLEOLAR PROTEIN LYAR"/>
    <property type="match status" value="1"/>
</dbReference>
<name>A0A8H5M7D1_9AGAR</name>
<organism evidence="11 12">
    <name type="scientific">Collybiopsis confluens</name>
    <dbReference type="NCBI Taxonomy" id="2823264"/>
    <lineage>
        <taxon>Eukaryota</taxon>
        <taxon>Fungi</taxon>
        <taxon>Dikarya</taxon>
        <taxon>Basidiomycota</taxon>
        <taxon>Agaricomycotina</taxon>
        <taxon>Agaricomycetes</taxon>
        <taxon>Agaricomycetidae</taxon>
        <taxon>Agaricales</taxon>
        <taxon>Marasmiineae</taxon>
        <taxon>Omphalotaceae</taxon>
        <taxon>Collybiopsis</taxon>
    </lineage>
</organism>
<keyword evidence="2" id="KW-0479">Metal-binding</keyword>
<comment type="caution">
    <text evidence="11">The sequence shown here is derived from an EMBL/GenBank/DDBJ whole genome shotgun (WGS) entry which is preliminary data.</text>
</comment>
<dbReference type="Pfam" id="PF08790">
    <property type="entry name" value="zf-LYAR"/>
    <property type="match status" value="1"/>
</dbReference>
<dbReference type="Proteomes" id="UP000518752">
    <property type="component" value="Unassembled WGS sequence"/>
</dbReference>
<dbReference type="InterPro" id="IPR014898">
    <property type="entry name" value="Znf_C2H2_LYAR"/>
</dbReference>
<dbReference type="InterPro" id="IPR039999">
    <property type="entry name" value="LYAR"/>
</dbReference>
<feature type="domain" description="C2H2-type" evidence="10">
    <location>
        <begin position="29"/>
        <end position="57"/>
    </location>
</feature>
<comment type="subcellular location">
    <subcellularLocation>
        <location evidence="1">Nucleus</location>
    </subcellularLocation>
</comment>
<dbReference type="SUPFAM" id="SSF57667">
    <property type="entry name" value="beta-beta-alpha zinc fingers"/>
    <property type="match status" value="2"/>
</dbReference>
<feature type="compositionally biased region" description="Basic and acidic residues" evidence="9">
    <location>
        <begin position="194"/>
        <end position="206"/>
    </location>
</feature>
<keyword evidence="5" id="KW-0862">Zinc</keyword>
<evidence type="ECO:0000313" key="12">
    <source>
        <dbReference type="Proteomes" id="UP000518752"/>
    </source>
</evidence>
<evidence type="ECO:0000256" key="9">
    <source>
        <dbReference type="SAM" id="MobiDB-lite"/>
    </source>
</evidence>
<comment type="similarity">
    <text evidence="7">Belongs to the UPF0743 family.</text>
</comment>
<keyword evidence="4 8" id="KW-0863">Zinc-finger</keyword>
<protein>
    <recommendedName>
        <fullName evidence="10">C2H2-type domain-containing protein</fullName>
    </recommendedName>
</protein>
<dbReference type="GO" id="GO:0008270">
    <property type="term" value="F:zinc ion binding"/>
    <property type="evidence" value="ECO:0007669"/>
    <property type="project" value="UniProtKB-KW"/>
</dbReference>
<gene>
    <name evidence="11" type="ORF">D9757_006072</name>
</gene>